<accession>G4TBG5</accession>
<dbReference type="OrthoDB" id="5809458at2759"/>
<organism evidence="2 3">
    <name type="scientific">Serendipita indica (strain DSM 11827)</name>
    <name type="common">Root endophyte fungus</name>
    <name type="synonym">Piriformospora indica</name>
    <dbReference type="NCBI Taxonomy" id="1109443"/>
    <lineage>
        <taxon>Eukaryota</taxon>
        <taxon>Fungi</taxon>
        <taxon>Dikarya</taxon>
        <taxon>Basidiomycota</taxon>
        <taxon>Agaricomycotina</taxon>
        <taxon>Agaricomycetes</taxon>
        <taxon>Sebacinales</taxon>
        <taxon>Serendipitaceae</taxon>
        <taxon>Serendipita</taxon>
    </lineage>
</organism>
<dbReference type="Proteomes" id="UP000007148">
    <property type="component" value="Unassembled WGS sequence"/>
</dbReference>
<protein>
    <recommendedName>
        <fullName evidence="1">Metaxin glutathione S-transferase domain-containing protein</fullName>
    </recommendedName>
</protein>
<dbReference type="HOGENOM" id="CLU_044137_1_2_1"/>
<name>G4TBG5_SERID</name>
<dbReference type="PANTHER" id="PTHR12289">
    <property type="entry name" value="METAXIN RELATED"/>
    <property type="match status" value="1"/>
</dbReference>
<dbReference type="Pfam" id="PF17171">
    <property type="entry name" value="GST_C_6"/>
    <property type="match status" value="1"/>
</dbReference>
<dbReference type="GO" id="GO:0005737">
    <property type="term" value="C:cytoplasm"/>
    <property type="evidence" value="ECO:0007669"/>
    <property type="project" value="TreeGrafter"/>
</dbReference>
<evidence type="ECO:0000259" key="1">
    <source>
        <dbReference type="Pfam" id="PF17171"/>
    </source>
</evidence>
<sequence length="223" mass="25960">MDSSRPIDSTNQVSLLRFEADLNEFCSSPFVNKLEALLRFSGHPLQLEHGDVMKASLDCLDRRALLTDKEQAVTVALRALVETNLVEAMGYERWIDNWYETRDLYLADIPAMVRRPVAYWFVYRPTRSRFYATGYARLSDEERRTKVKKEIDALSAFIPSTGYIFGKSTPTRIDASVHGFLSANLRFPQLAPHIIEEVYRHDNLLQYHRRLTAEFWPERKQLV</sequence>
<evidence type="ECO:0000313" key="2">
    <source>
        <dbReference type="EMBL" id="CCA68640.1"/>
    </source>
</evidence>
<feature type="domain" description="Metaxin glutathione S-transferase" evidence="1">
    <location>
        <begin position="148"/>
        <end position="210"/>
    </location>
</feature>
<dbReference type="eggNOG" id="KOG4244">
    <property type="taxonomic scope" value="Eukaryota"/>
</dbReference>
<dbReference type="InParanoid" id="G4TBG5"/>
<dbReference type="AlphaFoldDB" id="G4TBG5"/>
<dbReference type="InterPro" id="IPR050931">
    <property type="entry name" value="Mito_Protein_Transport_Metaxin"/>
</dbReference>
<keyword evidence="3" id="KW-1185">Reference proteome</keyword>
<dbReference type="EMBL" id="CAFZ01000037">
    <property type="protein sequence ID" value="CCA68640.1"/>
    <property type="molecule type" value="Genomic_DNA"/>
</dbReference>
<reference evidence="2 3" key="1">
    <citation type="journal article" date="2011" name="PLoS Pathog.">
        <title>Endophytic Life Strategies Decoded by Genome and Transcriptome Analyses of the Mutualistic Root Symbiont Piriformospora indica.</title>
        <authorList>
            <person name="Zuccaro A."/>
            <person name="Lahrmann U."/>
            <person name="Guldener U."/>
            <person name="Langen G."/>
            <person name="Pfiffi S."/>
            <person name="Biedenkopf D."/>
            <person name="Wong P."/>
            <person name="Samans B."/>
            <person name="Grimm C."/>
            <person name="Basiewicz M."/>
            <person name="Murat C."/>
            <person name="Martin F."/>
            <person name="Kogel K.H."/>
        </authorList>
    </citation>
    <scope>NUCLEOTIDE SEQUENCE [LARGE SCALE GENOMIC DNA]</scope>
    <source>
        <strain evidence="2 3">DSM 11827</strain>
    </source>
</reference>
<dbReference type="PANTHER" id="PTHR12289:SF41">
    <property type="entry name" value="FAILED AXON CONNECTIONS-RELATED"/>
    <property type="match status" value="1"/>
</dbReference>
<gene>
    <name evidence="2" type="ORF">PIIN_02505</name>
</gene>
<proteinExistence type="predicted"/>
<dbReference type="InterPro" id="IPR033468">
    <property type="entry name" value="Metaxin_GST"/>
</dbReference>
<evidence type="ECO:0000313" key="3">
    <source>
        <dbReference type="Proteomes" id="UP000007148"/>
    </source>
</evidence>
<comment type="caution">
    <text evidence="2">The sequence shown here is derived from an EMBL/GenBank/DDBJ whole genome shotgun (WGS) entry which is preliminary data.</text>
</comment>